<sequence length="1433" mass="159407">MATLSYSEGASLPQNAPQWAVAASERLKKRRENGFNSDLQIPDGVKKVLLHSCCAPCSGAMVEEMCSSSKLENVTVFFYNPNIHPRKEYEIRKEENKRFCKQLSIPFIDVDYDPDNWYARMKGMEFDPERGKRCTECFDMRMERTALYAHEHGFDAIATTNATSRWKDAKQVDESGYRAAANYSGLTYWCHDWQSDEMTLRKYEISAKERFYKQEYCGCSFSLRDSNDWRKANGIPKIEIGGEKAGLGERYFSNPIVDAAEESQDVVDEFFKQANEIAEVGNDVSKRKEALNDYKSRRKNEKADASSPDVAVQLDYYMSLQFAGVACALVNDIYTQKGINNLHFLPTCPVGEEAARVRSFQNANPSTLASLGSVEQNIFTPQLYNDPSLNVTAVSSMFRRSPLCIASLGPLKDGDVIGAHEDTVELLQRIFPKQKVVASPRGTKNTDLFDGTYQGIQAYTTTEVPALHHLMESRGMDPNAVTFQVLEDVIDGSSGGPPQLGYSQMLFVANEALENQDRREAAKAFLSATFDGWQQAIRNPDEAIEAVSEAQKMLKLDDESNDHWYESLSFKKEMLELTNNHVKETFVGDRLGVLSSHRWSKATEWLLHDKKDVDPLLGFDQTNLWSPPANLLHGNELAREALEEAEFSAMKFEKAHGRKPSLAVITVGELARYEHSERRVQLYSNPSNSWFTKTDVGKANGFDVTEINLDKTTTTTDDVLSEIYKIRDSVDGIQVMWPLPESIDSAKVYNAVPLAKDVDGIHYTSWGAKYPPVTPAGAWELMKSYNVDVRGKHVVVVGRSPIVGLPMAHMLREAGAMVSVAHTGVDKTTFQGLVGQADVVVTCAGSPGCVQAEWLKDGAEVVNIGTTFCEKEDALLSDIEGDIGAKAARYSPTPGGVGPLSIPMLFRNVVESAWEQQAFSTEEWEQSPATLRKSIHFASYTEALRFAKKVDELSTIMDHHANMKIVHKCVDGVDLELELFSFEAKELTRKDFDAARAIDLIYAGNPIDMKDFTYDLKQESIALFPAEPRGSSKLLRVDSNGKVSYLEHFGKHISSLLEGCHVVFNNSRVLDARLAIDLGDGNKVELMLLDLGDVDPTLPCSNHRIQAMIRSDKVKVGDVYSEPVSGVQVEVVDIRGIWEEEEESGGNGSDCVVRIHSNDVLSEFLTANGSVPIPPYLHREVVESDKERYNNVYARDDGSVAAPTAGLHFTDEALGELGERNISTLTLHVGAGTFMPVRSKGKTRKALKQNYARDHSMHAEHFYVNVRELRSIVEAMEAGKPIAVVGTTSTRTLESLYWLGVKRLRRISGSDDTKQLELGQFEWVGLSVADASITAVTSFKALIDGLPDDEILIGQTSLMITPNSYSFKVIDHLVTNFHAPDSTLMLLVSAFLGKQNDVTNIYEEAQHRGYRFLSFGDACLFSRPGVQLPSESK</sequence>
<dbReference type="EMBL" id="JALLPJ020000217">
    <property type="protein sequence ID" value="KAL3798338.1"/>
    <property type="molecule type" value="Genomic_DNA"/>
</dbReference>
<dbReference type="InterPro" id="IPR036428">
    <property type="entry name" value="PCD_sf"/>
</dbReference>
<dbReference type="Gene3D" id="3.30.1360.20">
    <property type="entry name" value="Transcriptional coactivator/pterin dehydratase"/>
    <property type="match status" value="1"/>
</dbReference>
<dbReference type="Pfam" id="PF00763">
    <property type="entry name" value="THF_DHG_CYH"/>
    <property type="match status" value="1"/>
</dbReference>
<dbReference type="InterPro" id="IPR001533">
    <property type="entry name" value="Pterin_deHydtase"/>
</dbReference>
<dbReference type="Pfam" id="PF02547">
    <property type="entry name" value="Queuosine_synth"/>
    <property type="match status" value="1"/>
</dbReference>
<dbReference type="Gene3D" id="3.40.1780.10">
    <property type="entry name" value="QueA-like"/>
    <property type="match status" value="2"/>
</dbReference>
<dbReference type="InterPro" id="IPR003828">
    <property type="entry name" value="QueH"/>
</dbReference>
<evidence type="ECO:0000256" key="9">
    <source>
        <dbReference type="ARBA" id="ARBA00023239"/>
    </source>
</evidence>
<keyword evidence="5" id="KW-0554">One-carbon metabolism</keyword>
<dbReference type="SUPFAM" id="SSF51735">
    <property type="entry name" value="NAD(P)-binding Rossmann-fold domains"/>
    <property type="match status" value="1"/>
</dbReference>
<comment type="caution">
    <text evidence="12">The sequence shown here is derived from an EMBL/GenBank/DDBJ whole genome shotgun (WGS) entry which is preliminary data.</text>
</comment>
<dbReference type="InterPro" id="IPR036100">
    <property type="entry name" value="QueA_sf"/>
</dbReference>
<evidence type="ECO:0000256" key="5">
    <source>
        <dbReference type="ARBA" id="ARBA00022563"/>
    </source>
</evidence>
<dbReference type="Gene3D" id="3.40.50.720">
    <property type="entry name" value="NAD(P)-binding Rossmann-like Domain"/>
    <property type="match status" value="1"/>
</dbReference>
<evidence type="ECO:0000256" key="8">
    <source>
        <dbReference type="ARBA" id="ARBA00022785"/>
    </source>
</evidence>
<dbReference type="InterPro" id="IPR003699">
    <property type="entry name" value="QueA"/>
</dbReference>
<reference evidence="12 13" key="1">
    <citation type="submission" date="2024-10" db="EMBL/GenBank/DDBJ databases">
        <title>Updated reference genomes for cyclostephanoid diatoms.</title>
        <authorList>
            <person name="Roberts W.R."/>
            <person name="Alverson A.J."/>
        </authorList>
    </citation>
    <scope>NUCLEOTIDE SEQUENCE [LARGE SCALE GENOMIC DNA]</scope>
    <source>
        <strain evidence="12 13">AJA010-31</strain>
    </source>
</reference>
<evidence type="ECO:0000256" key="1">
    <source>
        <dbReference type="ARBA" id="ARBA00001554"/>
    </source>
</evidence>
<evidence type="ECO:0000256" key="6">
    <source>
        <dbReference type="ARBA" id="ARBA00022679"/>
    </source>
</evidence>
<dbReference type="InterPro" id="IPR000672">
    <property type="entry name" value="THF_DH/CycHdrlase"/>
</dbReference>
<dbReference type="Pfam" id="PF02677">
    <property type="entry name" value="QueH"/>
    <property type="match status" value="1"/>
</dbReference>
<dbReference type="InterPro" id="IPR042119">
    <property type="entry name" value="QueA_dom2"/>
</dbReference>
<dbReference type="PRINTS" id="PR00085">
    <property type="entry name" value="THFDHDRGNASE"/>
</dbReference>
<gene>
    <name evidence="12" type="ORF">ACHAWO_003704</name>
</gene>
<dbReference type="InterPro" id="IPR042118">
    <property type="entry name" value="QueA_dom1"/>
</dbReference>
<comment type="catalytic activity">
    <reaction evidence="1">
        <text>(4aS,6R)-4a-hydroxy-L-erythro-5,6,7,8-tetrahydrobiopterin = (6R)-L-erythro-6,7-dihydrobiopterin + H2O</text>
        <dbReference type="Rhea" id="RHEA:11920"/>
        <dbReference type="ChEBI" id="CHEBI:15377"/>
        <dbReference type="ChEBI" id="CHEBI:15642"/>
        <dbReference type="ChEBI" id="CHEBI:43120"/>
        <dbReference type="EC" id="4.2.1.96"/>
    </reaction>
</comment>
<evidence type="ECO:0000313" key="12">
    <source>
        <dbReference type="EMBL" id="KAL3798338.1"/>
    </source>
</evidence>
<feature type="domain" description="Tetrahydrofolate dehydrogenase/cyclohydrolase catalytic" evidence="10">
    <location>
        <begin position="632"/>
        <end position="759"/>
    </location>
</feature>
<keyword evidence="6" id="KW-0808">Transferase</keyword>
<name>A0ABD3QD66_9STRA</name>
<evidence type="ECO:0000313" key="13">
    <source>
        <dbReference type="Proteomes" id="UP001530400"/>
    </source>
</evidence>
<dbReference type="Pfam" id="PF02882">
    <property type="entry name" value="THF_DHG_CYH_C"/>
    <property type="match status" value="1"/>
</dbReference>
<dbReference type="GO" id="GO:0016740">
    <property type="term" value="F:transferase activity"/>
    <property type="evidence" value="ECO:0007669"/>
    <property type="project" value="UniProtKB-KW"/>
</dbReference>
<evidence type="ECO:0000256" key="4">
    <source>
        <dbReference type="ARBA" id="ARBA00022490"/>
    </source>
</evidence>
<feature type="domain" description="Tetrahydrofolate dehydrogenase/cyclohydrolase NAD(P)-binding" evidence="11">
    <location>
        <begin position="772"/>
        <end position="915"/>
    </location>
</feature>
<dbReference type="GO" id="GO:0008616">
    <property type="term" value="P:tRNA queuosine(34) biosynthetic process"/>
    <property type="evidence" value="ECO:0007669"/>
    <property type="project" value="UniProtKB-KW"/>
</dbReference>
<keyword evidence="9" id="KW-0456">Lyase</keyword>
<evidence type="ECO:0000256" key="7">
    <source>
        <dbReference type="ARBA" id="ARBA00022691"/>
    </source>
</evidence>
<dbReference type="HAMAP" id="MF_01576">
    <property type="entry name" value="THF_DHG_CYH"/>
    <property type="match status" value="1"/>
</dbReference>
<dbReference type="Gene3D" id="3.40.50.10860">
    <property type="entry name" value="Leucine Dehydrogenase, chain A, domain 1"/>
    <property type="match status" value="1"/>
</dbReference>
<dbReference type="GO" id="GO:0008124">
    <property type="term" value="F:4-alpha-hydroxytetrahydrobiopterin dehydratase activity"/>
    <property type="evidence" value="ECO:0007669"/>
    <property type="project" value="UniProtKB-EC"/>
</dbReference>
<evidence type="ECO:0000259" key="11">
    <source>
        <dbReference type="Pfam" id="PF02882"/>
    </source>
</evidence>
<dbReference type="Proteomes" id="UP001530400">
    <property type="component" value="Unassembled WGS sequence"/>
</dbReference>
<evidence type="ECO:0000256" key="2">
    <source>
        <dbReference type="ARBA" id="ARBA00006472"/>
    </source>
</evidence>
<dbReference type="InterPro" id="IPR020630">
    <property type="entry name" value="THF_DH/CycHdrlase_cat_dom"/>
</dbReference>
<dbReference type="PANTHER" id="PTHR30307">
    <property type="entry name" value="S-ADENOSYLMETHIONINE:TRNA RIBOSYLTRANSFERASE-ISOMERASE"/>
    <property type="match status" value="1"/>
</dbReference>
<evidence type="ECO:0000256" key="3">
    <source>
        <dbReference type="ARBA" id="ARBA00013252"/>
    </source>
</evidence>
<dbReference type="InterPro" id="IPR046346">
    <property type="entry name" value="Aminoacid_DH-like_N_sf"/>
</dbReference>
<keyword evidence="4" id="KW-0963">Cytoplasm</keyword>
<keyword evidence="13" id="KW-1185">Reference proteome</keyword>
<keyword evidence="8" id="KW-0671">Queuosine biosynthesis</keyword>
<dbReference type="InterPro" id="IPR020631">
    <property type="entry name" value="THF_DH/CycHdrlase_NAD-bd_dom"/>
</dbReference>
<dbReference type="HAMAP" id="MF_02089">
    <property type="entry name" value="QueH"/>
    <property type="match status" value="1"/>
</dbReference>
<organism evidence="12 13">
    <name type="scientific">Cyclotella atomus</name>
    <dbReference type="NCBI Taxonomy" id="382360"/>
    <lineage>
        <taxon>Eukaryota</taxon>
        <taxon>Sar</taxon>
        <taxon>Stramenopiles</taxon>
        <taxon>Ochrophyta</taxon>
        <taxon>Bacillariophyta</taxon>
        <taxon>Coscinodiscophyceae</taxon>
        <taxon>Thalassiosirophycidae</taxon>
        <taxon>Stephanodiscales</taxon>
        <taxon>Stephanodiscaceae</taxon>
        <taxon>Cyclotella</taxon>
    </lineage>
</organism>
<evidence type="ECO:0000259" key="10">
    <source>
        <dbReference type="Pfam" id="PF00763"/>
    </source>
</evidence>
<proteinExistence type="inferred from homology"/>
<dbReference type="Gene3D" id="2.40.10.240">
    <property type="entry name" value="QueA-like"/>
    <property type="match status" value="1"/>
</dbReference>
<accession>A0ABD3QD66</accession>
<dbReference type="GO" id="GO:0006730">
    <property type="term" value="P:one-carbon metabolic process"/>
    <property type="evidence" value="ECO:0007669"/>
    <property type="project" value="UniProtKB-KW"/>
</dbReference>
<keyword evidence="7" id="KW-0949">S-adenosyl-L-methionine</keyword>
<protein>
    <recommendedName>
        <fullName evidence="3">4a-hydroxytetrahydrobiopterin dehydratase</fullName>
        <ecNumber evidence="3">4.2.1.96</ecNumber>
    </recommendedName>
</protein>
<dbReference type="SUPFAM" id="SSF55248">
    <property type="entry name" value="PCD-like"/>
    <property type="match status" value="1"/>
</dbReference>
<dbReference type="SUPFAM" id="SSF53223">
    <property type="entry name" value="Aminoacid dehydrogenase-like, N-terminal domain"/>
    <property type="match status" value="1"/>
</dbReference>
<dbReference type="Gene3D" id="3.40.190.10">
    <property type="entry name" value="Periplasmic binding protein-like II"/>
    <property type="match status" value="2"/>
</dbReference>
<comment type="similarity">
    <text evidence="2">Belongs to the pterin-4-alpha-carbinolamine dehydratase family.</text>
</comment>
<dbReference type="SUPFAM" id="SSF111337">
    <property type="entry name" value="QueA-like"/>
    <property type="match status" value="1"/>
</dbReference>
<dbReference type="PANTHER" id="PTHR30307:SF0">
    <property type="entry name" value="S-ADENOSYLMETHIONINE:TRNA RIBOSYLTRANSFERASE-ISOMERASE"/>
    <property type="match status" value="1"/>
</dbReference>
<dbReference type="Pfam" id="PF01329">
    <property type="entry name" value="Pterin_4a"/>
    <property type="match status" value="1"/>
</dbReference>
<dbReference type="EC" id="4.2.1.96" evidence="3"/>
<dbReference type="InterPro" id="IPR036291">
    <property type="entry name" value="NAD(P)-bd_dom_sf"/>
</dbReference>